<dbReference type="NCBIfam" id="NF038083">
    <property type="entry name" value="CU044_5270_fam"/>
    <property type="match status" value="1"/>
</dbReference>
<keyword evidence="1" id="KW-1133">Transmembrane helix</keyword>
<organism evidence="2 3">
    <name type="scientific">Nonomuraea guangzhouensis</name>
    <dbReference type="NCBI Taxonomy" id="1291555"/>
    <lineage>
        <taxon>Bacteria</taxon>
        <taxon>Bacillati</taxon>
        <taxon>Actinomycetota</taxon>
        <taxon>Actinomycetes</taxon>
        <taxon>Streptosporangiales</taxon>
        <taxon>Streptosporangiaceae</taxon>
        <taxon>Nonomuraea</taxon>
    </lineage>
</organism>
<keyword evidence="1" id="KW-0812">Transmembrane</keyword>
<name>A0ABW4GNF7_9ACTN</name>
<accession>A0ABW4GNF7</accession>
<evidence type="ECO:0000313" key="3">
    <source>
        <dbReference type="Proteomes" id="UP001597097"/>
    </source>
</evidence>
<gene>
    <name evidence="2" type="ORF">ACFSJ0_43265</name>
</gene>
<protein>
    <submittedName>
        <fullName evidence="2">CU044_5270 family protein</fullName>
    </submittedName>
</protein>
<feature type="transmembrane region" description="Helical" evidence="1">
    <location>
        <begin position="48"/>
        <end position="68"/>
    </location>
</feature>
<dbReference type="Proteomes" id="UP001597097">
    <property type="component" value="Unassembled WGS sequence"/>
</dbReference>
<comment type="caution">
    <text evidence="2">The sequence shown here is derived from an EMBL/GenBank/DDBJ whole genome shotgun (WGS) entry which is preliminary data.</text>
</comment>
<dbReference type="InterPro" id="IPR047789">
    <property type="entry name" value="CU044_5270-like"/>
</dbReference>
<keyword evidence="1" id="KW-0472">Membrane</keyword>
<keyword evidence="3" id="KW-1185">Reference proteome</keyword>
<dbReference type="EMBL" id="JBHUCM010000042">
    <property type="protein sequence ID" value="MFD1543924.1"/>
    <property type="molecule type" value="Genomic_DNA"/>
</dbReference>
<sequence>MNELELLNRLRDEVPARPDVRAEERRLLAEIRGGSPAPRKRPVLRPRWGLALVACGVAAAAVVVSQLGGAEPPAKVRPADRVGLLENAALVAARTKAVEIRSDQWFYMKETQHMPGGGGLPGFEHWSRMDGVKDAVRVRGKLKIGNAEKGPANPGKTARELEALPADTDQLLAHFRGLKEERTPLSICQPNCPEGTLPDVNAFGAIGWYLKFGPMIPPDKAAAMYRALAKIPNVTVQENVSDGDGRQGIGVVLDLGEAGKGTYILDPEDYHYMGIKVEQDGETASMSVLGSGIVDQPGQTP</sequence>
<dbReference type="RefSeq" id="WP_219535022.1">
    <property type="nucleotide sequence ID" value="NZ_JAHKRM010000024.1"/>
</dbReference>
<evidence type="ECO:0000256" key="1">
    <source>
        <dbReference type="SAM" id="Phobius"/>
    </source>
</evidence>
<proteinExistence type="predicted"/>
<reference evidence="3" key="1">
    <citation type="journal article" date="2019" name="Int. J. Syst. Evol. Microbiol.">
        <title>The Global Catalogue of Microorganisms (GCM) 10K type strain sequencing project: providing services to taxonomists for standard genome sequencing and annotation.</title>
        <authorList>
            <consortium name="The Broad Institute Genomics Platform"/>
            <consortium name="The Broad Institute Genome Sequencing Center for Infectious Disease"/>
            <person name="Wu L."/>
            <person name="Ma J."/>
        </authorList>
    </citation>
    <scope>NUCLEOTIDE SEQUENCE [LARGE SCALE GENOMIC DNA]</scope>
    <source>
        <strain evidence="3">CGMCC 1.15399</strain>
    </source>
</reference>
<evidence type="ECO:0000313" key="2">
    <source>
        <dbReference type="EMBL" id="MFD1543924.1"/>
    </source>
</evidence>